<gene>
    <name evidence="2" type="primary">AUGUSTUS-3.0.2_34466</name>
    <name evidence="2" type="ORF">TcasGA2_TC034466</name>
</gene>
<sequence length="556" mass="64799">MEVVTVSLNALLGSTKPSLQNSFDVAKGTDFSKVTINLPSLPLSHASTGESSECSFPFTVPPTTPAAQFSFSHIINPIVYPFPKLDNIKFPYIREVGIKSCMEILSVYFSCQDYTQNTVQYWFLDVLTDCLWKLQDEYHFPQHYQKIIIEWILYVLDLIRDPQRNLSRNQFFQIFNEAVCAANERVQAGSELLPTPENLVNAVQEEGEEISFPSQSGQSSSILLTSSGESYVAIGIEENTEIFKLPKPVPKCYKYDFSVDNSLIDANVSKDFLCGCEDSVDFYQPNNNTPERFLSSSSFSSFYSIPYEDGLPSVKLDFLWRRSLLSSEQFSMPCSTQRNIFRTSISQRVVPPNTITEKWTNYLDEHNDYYIQDMERNIMINSCALFAIKQFVHDYFYENFQYTVIQLALINNFSSITQNINTQWNVPKVLKEELKKPKPKKEKKKKKKKEKKKRKLTKKTKSKKDKRKKQKSKKKAKKNAKQKKKKLTKEEKAELLRQKREQERLEEELRRAEENRRMLFPLKEATDDNFFHSIFEHWIKPKQKKKVEGKKGKKKK</sequence>
<proteinExistence type="predicted"/>
<reference evidence="2 3" key="2">
    <citation type="journal article" date="2010" name="Nucleic Acids Res.">
        <title>BeetleBase in 2010: revisions to provide comprehensive genomic information for Tribolium castaneum.</title>
        <authorList>
            <person name="Kim H.S."/>
            <person name="Murphy T."/>
            <person name="Xia J."/>
            <person name="Caragea D."/>
            <person name="Park Y."/>
            <person name="Beeman R.W."/>
            <person name="Lorenzen M.D."/>
            <person name="Butcher S."/>
            <person name="Manak J.R."/>
            <person name="Brown S.J."/>
        </authorList>
    </citation>
    <scope>GENOME REANNOTATION</scope>
    <source>
        <strain evidence="2 3">Georgia GA2</strain>
    </source>
</reference>
<feature type="compositionally biased region" description="Basic residues" evidence="1">
    <location>
        <begin position="437"/>
        <end position="487"/>
    </location>
</feature>
<evidence type="ECO:0000313" key="2">
    <source>
        <dbReference type="EMBL" id="KYB25450.1"/>
    </source>
</evidence>
<dbReference type="EMBL" id="KQ971372">
    <property type="protein sequence ID" value="KYB25450.1"/>
    <property type="molecule type" value="Genomic_DNA"/>
</dbReference>
<accession>A0A139WC06</accession>
<evidence type="ECO:0000256" key="1">
    <source>
        <dbReference type="SAM" id="MobiDB-lite"/>
    </source>
</evidence>
<dbReference type="AlphaFoldDB" id="A0A139WC06"/>
<feature type="compositionally biased region" description="Basic and acidic residues" evidence="1">
    <location>
        <begin position="488"/>
        <end position="508"/>
    </location>
</feature>
<organism evidence="2 3">
    <name type="scientific">Tribolium castaneum</name>
    <name type="common">Red flour beetle</name>
    <dbReference type="NCBI Taxonomy" id="7070"/>
    <lineage>
        <taxon>Eukaryota</taxon>
        <taxon>Metazoa</taxon>
        <taxon>Ecdysozoa</taxon>
        <taxon>Arthropoda</taxon>
        <taxon>Hexapoda</taxon>
        <taxon>Insecta</taxon>
        <taxon>Pterygota</taxon>
        <taxon>Neoptera</taxon>
        <taxon>Endopterygota</taxon>
        <taxon>Coleoptera</taxon>
        <taxon>Polyphaga</taxon>
        <taxon>Cucujiformia</taxon>
        <taxon>Tenebrionidae</taxon>
        <taxon>Tenebrionidae incertae sedis</taxon>
        <taxon>Tribolium</taxon>
    </lineage>
</organism>
<dbReference type="InParanoid" id="A0A139WC06"/>
<evidence type="ECO:0000313" key="3">
    <source>
        <dbReference type="Proteomes" id="UP000007266"/>
    </source>
</evidence>
<protein>
    <submittedName>
        <fullName evidence="2">Uncharacterized protein</fullName>
    </submittedName>
</protein>
<reference evidence="2 3" key="1">
    <citation type="journal article" date="2008" name="Nature">
        <title>The genome of the model beetle and pest Tribolium castaneum.</title>
        <authorList>
            <consortium name="Tribolium Genome Sequencing Consortium"/>
            <person name="Richards S."/>
            <person name="Gibbs R.A."/>
            <person name="Weinstock G.M."/>
            <person name="Brown S.J."/>
            <person name="Denell R."/>
            <person name="Beeman R.W."/>
            <person name="Gibbs R."/>
            <person name="Beeman R.W."/>
            <person name="Brown S.J."/>
            <person name="Bucher G."/>
            <person name="Friedrich M."/>
            <person name="Grimmelikhuijzen C.J."/>
            <person name="Klingler M."/>
            <person name="Lorenzen M."/>
            <person name="Richards S."/>
            <person name="Roth S."/>
            <person name="Schroder R."/>
            <person name="Tautz D."/>
            <person name="Zdobnov E.M."/>
            <person name="Muzny D."/>
            <person name="Gibbs R.A."/>
            <person name="Weinstock G.M."/>
            <person name="Attaway T."/>
            <person name="Bell S."/>
            <person name="Buhay C.J."/>
            <person name="Chandrabose M.N."/>
            <person name="Chavez D."/>
            <person name="Clerk-Blankenburg K.P."/>
            <person name="Cree A."/>
            <person name="Dao M."/>
            <person name="Davis C."/>
            <person name="Chacko J."/>
            <person name="Dinh H."/>
            <person name="Dugan-Rocha S."/>
            <person name="Fowler G."/>
            <person name="Garner T.T."/>
            <person name="Garnes J."/>
            <person name="Gnirke A."/>
            <person name="Hawes A."/>
            <person name="Hernandez J."/>
            <person name="Hines S."/>
            <person name="Holder M."/>
            <person name="Hume J."/>
            <person name="Jhangiani S.N."/>
            <person name="Joshi V."/>
            <person name="Khan Z.M."/>
            <person name="Jackson L."/>
            <person name="Kovar C."/>
            <person name="Kowis A."/>
            <person name="Lee S."/>
            <person name="Lewis L.R."/>
            <person name="Margolis J."/>
            <person name="Morgan M."/>
            <person name="Nazareth L.V."/>
            <person name="Nguyen N."/>
            <person name="Okwuonu G."/>
            <person name="Parker D."/>
            <person name="Richards S."/>
            <person name="Ruiz S.J."/>
            <person name="Santibanez J."/>
            <person name="Savard J."/>
            <person name="Scherer S.E."/>
            <person name="Schneider B."/>
            <person name="Sodergren E."/>
            <person name="Tautz D."/>
            <person name="Vattahil S."/>
            <person name="Villasana D."/>
            <person name="White C.S."/>
            <person name="Wright R."/>
            <person name="Park Y."/>
            <person name="Beeman R.W."/>
            <person name="Lord J."/>
            <person name="Oppert B."/>
            <person name="Lorenzen M."/>
            <person name="Brown S."/>
            <person name="Wang L."/>
            <person name="Savard J."/>
            <person name="Tautz D."/>
            <person name="Richards S."/>
            <person name="Weinstock G."/>
            <person name="Gibbs R.A."/>
            <person name="Liu Y."/>
            <person name="Worley K."/>
            <person name="Weinstock G."/>
            <person name="Elsik C.G."/>
            <person name="Reese J.T."/>
            <person name="Elhaik E."/>
            <person name="Landan G."/>
            <person name="Graur D."/>
            <person name="Arensburger P."/>
            <person name="Atkinson P."/>
            <person name="Beeman R.W."/>
            <person name="Beidler J."/>
            <person name="Brown S.J."/>
            <person name="Demuth J.P."/>
            <person name="Drury D.W."/>
            <person name="Du Y.Z."/>
            <person name="Fujiwara H."/>
            <person name="Lorenzen M."/>
            <person name="Maselli V."/>
            <person name="Osanai M."/>
            <person name="Park Y."/>
            <person name="Robertson H.M."/>
            <person name="Tu Z."/>
            <person name="Wang J.J."/>
            <person name="Wang S."/>
            <person name="Richards S."/>
            <person name="Song H."/>
            <person name="Zhang L."/>
            <person name="Sodergren E."/>
            <person name="Werner D."/>
            <person name="Stanke M."/>
            <person name="Morgenstern B."/>
            <person name="Solovyev V."/>
            <person name="Kosarev P."/>
            <person name="Brown G."/>
            <person name="Chen H.C."/>
            <person name="Ermolaeva O."/>
            <person name="Hlavina W."/>
            <person name="Kapustin Y."/>
            <person name="Kiryutin B."/>
            <person name="Kitts P."/>
            <person name="Maglott D."/>
            <person name="Pruitt K."/>
            <person name="Sapojnikov V."/>
            <person name="Souvorov A."/>
            <person name="Mackey A.J."/>
            <person name="Waterhouse R.M."/>
            <person name="Wyder S."/>
            <person name="Zdobnov E.M."/>
            <person name="Zdobnov E.M."/>
            <person name="Wyder S."/>
            <person name="Kriventseva E.V."/>
            <person name="Kadowaki T."/>
            <person name="Bork P."/>
            <person name="Aranda M."/>
            <person name="Bao R."/>
            <person name="Beermann A."/>
            <person name="Berns N."/>
            <person name="Bolognesi R."/>
            <person name="Bonneton F."/>
            <person name="Bopp D."/>
            <person name="Brown S.J."/>
            <person name="Bucher G."/>
            <person name="Butts T."/>
            <person name="Chaumot A."/>
            <person name="Denell R.E."/>
            <person name="Ferrier D.E."/>
            <person name="Friedrich M."/>
            <person name="Gordon C.M."/>
            <person name="Jindra M."/>
            <person name="Klingler M."/>
            <person name="Lan Q."/>
            <person name="Lattorff H.M."/>
            <person name="Laudet V."/>
            <person name="von Levetsow C."/>
            <person name="Liu Z."/>
            <person name="Lutz R."/>
            <person name="Lynch J.A."/>
            <person name="da Fonseca R.N."/>
            <person name="Posnien N."/>
            <person name="Reuter R."/>
            <person name="Roth S."/>
            <person name="Savard J."/>
            <person name="Schinko J.B."/>
            <person name="Schmitt C."/>
            <person name="Schoppmeier M."/>
            <person name="Schroder R."/>
            <person name="Shippy T.D."/>
            <person name="Simonnet F."/>
            <person name="Marques-Souza H."/>
            <person name="Tautz D."/>
            <person name="Tomoyasu Y."/>
            <person name="Trauner J."/>
            <person name="Van der Zee M."/>
            <person name="Vervoort M."/>
            <person name="Wittkopp N."/>
            <person name="Wimmer E.A."/>
            <person name="Yang X."/>
            <person name="Jones A.K."/>
            <person name="Sattelle D.B."/>
            <person name="Ebert P.R."/>
            <person name="Nelson D."/>
            <person name="Scott J.G."/>
            <person name="Beeman R.W."/>
            <person name="Muthukrishnan S."/>
            <person name="Kramer K.J."/>
            <person name="Arakane Y."/>
            <person name="Beeman R.W."/>
            <person name="Zhu Q."/>
            <person name="Hogenkamp D."/>
            <person name="Dixit R."/>
            <person name="Oppert B."/>
            <person name="Jiang H."/>
            <person name="Zou Z."/>
            <person name="Marshall J."/>
            <person name="Elpidina E."/>
            <person name="Vinokurov K."/>
            <person name="Oppert C."/>
            <person name="Zou Z."/>
            <person name="Evans J."/>
            <person name="Lu Z."/>
            <person name="Zhao P."/>
            <person name="Sumathipala N."/>
            <person name="Altincicek B."/>
            <person name="Vilcinskas A."/>
            <person name="Williams M."/>
            <person name="Hultmark D."/>
            <person name="Hetru C."/>
            <person name="Jiang H."/>
            <person name="Grimmelikhuijzen C.J."/>
            <person name="Hauser F."/>
            <person name="Cazzamali G."/>
            <person name="Williamson M."/>
            <person name="Park Y."/>
            <person name="Li B."/>
            <person name="Tanaka Y."/>
            <person name="Predel R."/>
            <person name="Neupert S."/>
            <person name="Schachtner J."/>
            <person name="Verleyen P."/>
            <person name="Raible F."/>
            <person name="Bork P."/>
            <person name="Friedrich M."/>
            <person name="Walden K.K."/>
            <person name="Robertson H.M."/>
            <person name="Angeli S."/>
            <person name="Foret S."/>
            <person name="Bucher G."/>
            <person name="Schuetz S."/>
            <person name="Maleszka R."/>
            <person name="Wimmer E.A."/>
            <person name="Beeman R.W."/>
            <person name="Lorenzen M."/>
            <person name="Tomoyasu Y."/>
            <person name="Miller S.C."/>
            <person name="Grossmann D."/>
            <person name="Bucher G."/>
        </authorList>
    </citation>
    <scope>NUCLEOTIDE SEQUENCE [LARGE SCALE GENOMIC DNA]</scope>
    <source>
        <strain evidence="2 3">Georgia GA2</strain>
    </source>
</reference>
<keyword evidence="3" id="KW-1185">Reference proteome</keyword>
<name>A0A139WC06_TRICA</name>
<dbReference type="Proteomes" id="UP000007266">
    <property type="component" value="Linkage group 9"/>
</dbReference>
<feature type="region of interest" description="Disordered" evidence="1">
    <location>
        <begin position="431"/>
        <end position="508"/>
    </location>
</feature>